<dbReference type="CDD" id="cd05233">
    <property type="entry name" value="SDR_c"/>
    <property type="match status" value="1"/>
</dbReference>
<dbReference type="OrthoDB" id="504708at2759"/>
<dbReference type="Gene3D" id="3.40.50.720">
    <property type="entry name" value="NAD(P)-binding Rossmann-like Domain"/>
    <property type="match status" value="1"/>
</dbReference>
<dbReference type="InterPro" id="IPR036291">
    <property type="entry name" value="NAD(P)-bd_dom_sf"/>
</dbReference>
<dbReference type="InterPro" id="IPR037950">
    <property type="entry name" value="PgdA-like"/>
</dbReference>
<dbReference type="SUPFAM" id="SSF51735">
    <property type="entry name" value="NAD(P)-binding Rossmann-fold domains"/>
    <property type="match status" value="1"/>
</dbReference>
<sequence>MSSESLSRRSFLGLERCHVFITGASGAIGGEAVREFLDHGCLVTAYDSQPLQLSGIDAERFSRLHLLNGDVINEESVKSGFSDAEERFGPANILIVNSSAEDSTAKIPIWELSLADWKKNYQTNVQGSFLVIKHFLRSLHEAQQTSGTQLTSPAIVVTETENGSGLSAGKAGLHYGLLNGVRDEILRLDAEGRINAVAPGIVNGQQGPEPADVARTMAFLASKRAAGHISGQCIRVERGKQDPIASTTQPPKSIVKKEFAASIPRSLPKPKRNKIRVAVSIDLDAVSGWLGTNSHPDNNLADYSAGFFAARVGVPRLLRMLKKLDLSERCTWFIPGHSAESFPEEVKQVVASGCEVGLHGYAHEGAYQLTPEQERDVLVRCIEIAQNLTGKKPVGYRAPLYQLRESTLDLLEEFGFEYDASLTDHDCHPFFAPRRPALQPIDFSKPASTWMHPVKESPTLPDRRPLVCVPCNYYMEDMTPMQFLPHTENSQGYVDVRVIENLWRDRFLWIRDNEEEPVFPVLMHPDTSGMAHVIGMLERTLSWLKEWEREGEVEFLQTGQIARWWKDKMPSKQTA</sequence>
<name>A0A9W9VDY3_9EURO</name>
<evidence type="ECO:0000259" key="1">
    <source>
        <dbReference type="PROSITE" id="PS51677"/>
    </source>
</evidence>
<dbReference type="EMBL" id="JAPZBU010000011">
    <property type="protein sequence ID" value="KAJ5378593.1"/>
    <property type="molecule type" value="Genomic_DNA"/>
</dbReference>
<dbReference type="RefSeq" id="XP_056482379.1">
    <property type="nucleotide sequence ID" value="XM_056636349.1"/>
</dbReference>
<dbReference type="Pfam" id="PF00106">
    <property type="entry name" value="adh_short"/>
    <property type="match status" value="1"/>
</dbReference>
<dbReference type="InterPro" id="IPR011330">
    <property type="entry name" value="Glyco_hydro/deAcase_b/a-brl"/>
</dbReference>
<evidence type="ECO:0000313" key="3">
    <source>
        <dbReference type="Proteomes" id="UP001147747"/>
    </source>
</evidence>
<feature type="domain" description="NodB homology" evidence="1">
    <location>
        <begin position="300"/>
        <end position="556"/>
    </location>
</feature>
<dbReference type="InterPro" id="IPR002509">
    <property type="entry name" value="NODB_dom"/>
</dbReference>
<reference evidence="2" key="2">
    <citation type="journal article" date="2023" name="IMA Fungus">
        <title>Comparative genomic study of the Penicillium genus elucidates a diverse pangenome and 15 lateral gene transfer events.</title>
        <authorList>
            <person name="Petersen C."/>
            <person name="Sorensen T."/>
            <person name="Nielsen M.R."/>
            <person name="Sondergaard T.E."/>
            <person name="Sorensen J.L."/>
            <person name="Fitzpatrick D.A."/>
            <person name="Frisvad J.C."/>
            <person name="Nielsen K.L."/>
        </authorList>
    </citation>
    <scope>NUCLEOTIDE SEQUENCE</scope>
    <source>
        <strain evidence="2">IBT 29677</strain>
    </source>
</reference>
<dbReference type="Gene3D" id="3.20.20.370">
    <property type="entry name" value="Glycoside hydrolase/deacetylase"/>
    <property type="match status" value="1"/>
</dbReference>
<accession>A0A9W9VDY3</accession>
<dbReference type="Proteomes" id="UP001147747">
    <property type="component" value="Unassembled WGS sequence"/>
</dbReference>
<dbReference type="PROSITE" id="PS51677">
    <property type="entry name" value="NODB"/>
    <property type="match status" value="1"/>
</dbReference>
<comment type="caution">
    <text evidence="2">The sequence shown here is derived from an EMBL/GenBank/DDBJ whole genome shotgun (WGS) entry which is preliminary data.</text>
</comment>
<keyword evidence="3" id="KW-1185">Reference proteome</keyword>
<dbReference type="PANTHER" id="PTHR47561">
    <property type="entry name" value="POLYSACCHARIDE DEACETYLASE FAMILY PROTEIN (AFU_ORTHOLOGUE AFUA_6G05030)"/>
    <property type="match status" value="1"/>
</dbReference>
<gene>
    <name evidence="2" type="ORF">N7509_011712</name>
</gene>
<dbReference type="AlphaFoldDB" id="A0A9W9VDY3"/>
<dbReference type="GO" id="GO:0016810">
    <property type="term" value="F:hydrolase activity, acting on carbon-nitrogen (but not peptide) bonds"/>
    <property type="evidence" value="ECO:0007669"/>
    <property type="project" value="InterPro"/>
</dbReference>
<organism evidence="2 3">
    <name type="scientific">Penicillium cosmopolitanum</name>
    <dbReference type="NCBI Taxonomy" id="1131564"/>
    <lineage>
        <taxon>Eukaryota</taxon>
        <taxon>Fungi</taxon>
        <taxon>Dikarya</taxon>
        <taxon>Ascomycota</taxon>
        <taxon>Pezizomycotina</taxon>
        <taxon>Eurotiomycetes</taxon>
        <taxon>Eurotiomycetidae</taxon>
        <taxon>Eurotiales</taxon>
        <taxon>Aspergillaceae</taxon>
        <taxon>Penicillium</taxon>
    </lineage>
</organism>
<protein>
    <recommendedName>
        <fullName evidence="1">NodB homology domain-containing protein</fullName>
    </recommendedName>
</protein>
<dbReference type="CDD" id="cd10938">
    <property type="entry name" value="CE4_HpPgdA_like"/>
    <property type="match status" value="1"/>
</dbReference>
<evidence type="ECO:0000313" key="2">
    <source>
        <dbReference type="EMBL" id="KAJ5378593.1"/>
    </source>
</evidence>
<dbReference type="Pfam" id="PF01522">
    <property type="entry name" value="Polysacc_deac_1"/>
    <property type="match status" value="1"/>
</dbReference>
<dbReference type="SUPFAM" id="SSF88713">
    <property type="entry name" value="Glycoside hydrolase/deacetylase"/>
    <property type="match status" value="1"/>
</dbReference>
<dbReference type="GeneID" id="81375329"/>
<dbReference type="PANTHER" id="PTHR47561:SF2">
    <property type="entry name" value="HYPOTHETICAL POLYSACCHARIDE DEACETYLASE (EUROFUNG)"/>
    <property type="match status" value="1"/>
</dbReference>
<dbReference type="GO" id="GO:0005975">
    <property type="term" value="P:carbohydrate metabolic process"/>
    <property type="evidence" value="ECO:0007669"/>
    <property type="project" value="InterPro"/>
</dbReference>
<reference evidence="2" key="1">
    <citation type="submission" date="2022-12" db="EMBL/GenBank/DDBJ databases">
        <authorList>
            <person name="Petersen C."/>
        </authorList>
    </citation>
    <scope>NUCLEOTIDE SEQUENCE</scope>
    <source>
        <strain evidence="2">IBT 29677</strain>
    </source>
</reference>
<dbReference type="InterPro" id="IPR002347">
    <property type="entry name" value="SDR_fam"/>
</dbReference>
<proteinExistence type="predicted"/>